<evidence type="ECO:0008006" key="4">
    <source>
        <dbReference type="Google" id="ProtNLM"/>
    </source>
</evidence>
<dbReference type="InterPro" id="IPR016024">
    <property type="entry name" value="ARM-type_fold"/>
</dbReference>
<dbReference type="SUPFAM" id="SSF48371">
    <property type="entry name" value="ARM repeat"/>
    <property type="match status" value="1"/>
</dbReference>
<dbReference type="GeneID" id="17308898"/>
<evidence type="ECO:0000313" key="3">
    <source>
        <dbReference type="Proteomes" id="UP000011087"/>
    </source>
</evidence>
<evidence type="ECO:0000313" key="2">
    <source>
        <dbReference type="EnsemblProtists" id="EKX52360"/>
    </source>
</evidence>
<evidence type="ECO:0000313" key="1">
    <source>
        <dbReference type="EMBL" id="EKX52360.1"/>
    </source>
</evidence>
<dbReference type="RefSeq" id="XP_005839340.1">
    <property type="nucleotide sequence ID" value="XM_005839283.1"/>
</dbReference>
<reference evidence="1 3" key="1">
    <citation type="journal article" date="2012" name="Nature">
        <title>Algal genomes reveal evolutionary mosaicism and the fate of nucleomorphs.</title>
        <authorList>
            <consortium name="DOE Joint Genome Institute"/>
            <person name="Curtis B.A."/>
            <person name="Tanifuji G."/>
            <person name="Burki F."/>
            <person name="Gruber A."/>
            <person name="Irimia M."/>
            <person name="Maruyama S."/>
            <person name="Arias M.C."/>
            <person name="Ball S.G."/>
            <person name="Gile G.H."/>
            <person name="Hirakawa Y."/>
            <person name="Hopkins J.F."/>
            <person name="Kuo A."/>
            <person name="Rensing S.A."/>
            <person name="Schmutz J."/>
            <person name="Symeonidi A."/>
            <person name="Elias M."/>
            <person name="Eveleigh R.J."/>
            <person name="Herman E.K."/>
            <person name="Klute M.J."/>
            <person name="Nakayama T."/>
            <person name="Obornik M."/>
            <person name="Reyes-Prieto A."/>
            <person name="Armbrust E.V."/>
            <person name="Aves S.J."/>
            <person name="Beiko R.G."/>
            <person name="Coutinho P."/>
            <person name="Dacks J.B."/>
            <person name="Durnford D.G."/>
            <person name="Fast N.M."/>
            <person name="Green B.R."/>
            <person name="Grisdale C.J."/>
            <person name="Hempel F."/>
            <person name="Henrissat B."/>
            <person name="Hoppner M.P."/>
            <person name="Ishida K."/>
            <person name="Kim E."/>
            <person name="Koreny L."/>
            <person name="Kroth P.G."/>
            <person name="Liu Y."/>
            <person name="Malik S.B."/>
            <person name="Maier U.G."/>
            <person name="McRose D."/>
            <person name="Mock T."/>
            <person name="Neilson J.A."/>
            <person name="Onodera N.T."/>
            <person name="Poole A.M."/>
            <person name="Pritham E.J."/>
            <person name="Richards T.A."/>
            <person name="Rocap G."/>
            <person name="Roy S.W."/>
            <person name="Sarai C."/>
            <person name="Schaack S."/>
            <person name="Shirato S."/>
            <person name="Slamovits C.H."/>
            <person name="Spencer D.F."/>
            <person name="Suzuki S."/>
            <person name="Worden A.Z."/>
            <person name="Zauner S."/>
            <person name="Barry K."/>
            <person name="Bell C."/>
            <person name="Bharti A.K."/>
            <person name="Crow J.A."/>
            <person name="Grimwood J."/>
            <person name="Kramer R."/>
            <person name="Lindquist E."/>
            <person name="Lucas S."/>
            <person name="Salamov A."/>
            <person name="McFadden G.I."/>
            <person name="Lane C.E."/>
            <person name="Keeling P.J."/>
            <person name="Gray M.W."/>
            <person name="Grigoriev I.V."/>
            <person name="Archibald J.M."/>
        </authorList>
    </citation>
    <scope>NUCLEOTIDE SEQUENCE</scope>
    <source>
        <strain evidence="1 3">CCMP2712</strain>
    </source>
</reference>
<keyword evidence="3" id="KW-1185">Reference proteome</keyword>
<organism evidence="1">
    <name type="scientific">Guillardia theta (strain CCMP2712)</name>
    <name type="common">Cryptophyte</name>
    <dbReference type="NCBI Taxonomy" id="905079"/>
    <lineage>
        <taxon>Eukaryota</taxon>
        <taxon>Cryptophyceae</taxon>
        <taxon>Pyrenomonadales</taxon>
        <taxon>Geminigeraceae</taxon>
        <taxon>Guillardia</taxon>
    </lineage>
</organism>
<dbReference type="KEGG" id="gtt:GUITHDRAFT_134043"/>
<dbReference type="Proteomes" id="UP000011087">
    <property type="component" value="Unassembled WGS sequence"/>
</dbReference>
<gene>
    <name evidence="1" type="ORF">GUITHDRAFT_134043</name>
</gene>
<accession>L1JVZ7</accession>
<dbReference type="EnsemblProtists" id="EKX52360">
    <property type="protein sequence ID" value="EKX52360"/>
    <property type="gene ID" value="GUITHDRAFT_134043"/>
</dbReference>
<dbReference type="PaxDb" id="55529-EKX52360"/>
<proteinExistence type="predicted"/>
<dbReference type="InterPro" id="IPR011989">
    <property type="entry name" value="ARM-like"/>
</dbReference>
<dbReference type="Gene3D" id="1.25.10.10">
    <property type="entry name" value="Leucine-rich Repeat Variant"/>
    <property type="match status" value="1"/>
</dbReference>
<dbReference type="HOGENOM" id="CLU_508523_0_0_1"/>
<dbReference type="AlphaFoldDB" id="L1JVZ7"/>
<reference evidence="2" key="3">
    <citation type="submission" date="2016-03" db="UniProtKB">
        <authorList>
            <consortium name="EnsemblProtists"/>
        </authorList>
    </citation>
    <scope>IDENTIFICATION</scope>
</reference>
<name>L1JVZ7_GUITC</name>
<sequence>MPLKDPDLNVKKDKSFAHVHDSLSLLLDALNETSFADPSSPFARQSNLSRRDVLEELLRISLSEGRVWNGEFIDDACKETFAHAARMKKSVTRSITREEISDRSVALLLAIAKKDILPVQLLSIKVIWSLTKDLRACNIVCANGGLKYLLQLLKEGESPTNEHRQTALDVLQNVACKNPARIIVGGGVELMMRIIRFGNRSLQVKSIMCLRNMTLKEPHAVIPYGVIVSTRPLVDEFSAELGMRKADSNMIAGMLQNVGLFFECPHDAYHDELRDTTQLVKSKAFLSPFLLLTDMKGKKVTDVFQPSLLFVSHRFGFESASDGEFKKLVDSAERLGWKVTVSAQEISSLTFAYRVTSDPSIFTRQYDLCVVKLGDTQEQDASQLRVCLCPTNSTAGVMGLRRSEAQFDEQSSPAHHFAVNCHEECGLSDMSKSIPRSSRRLDDTVDVVSMPTNEMLFHQMRIEMGGTLEVMIAIHTLEMATPLPFASSSLSLVAIYDGEEIFSTAIKTFSSEVAQHLPPFPIVTSAMPVATRLTCA</sequence>
<protein>
    <recommendedName>
        <fullName evidence="4">Armadillo repeat-containing domain-containing protein</fullName>
    </recommendedName>
</protein>
<reference evidence="3" key="2">
    <citation type="submission" date="2012-11" db="EMBL/GenBank/DDBJ databases">
        <authorList>
            <person name="Kuo A."/>
            <person name="Curtis B.A."/>
            <person name="Tanifuji G."/>
            <person name="Burki F."/>
            <person name="Gruber A."/>
            <person name="Irimia M."/>
            <person name="Maruyama S."/>
            <person name="Arias M.C."/>
            <person name="Ball S.G."/>
            <person name="Gile G.H."/>
            <person name="Hirakawa Y."/>
            <person name="Hopkins J.F."/>
            <person name="Rensing S.A."/>
            <person name="Schmutz J."/>
            <person name="Symeonidi A."/>
            <person name="Elias M."/>
            <person name="Eveleigh R.J."/>
            <person name="Herman E.K."/>
            <person name="Klute M.J."/>
            <person name="Nakayama T."/>
            <person name="Obornik M."/>
            <person name="Reyes-Prieto A."/>
            <person name="Armbrust E.V."/>
            <person name="Aves S.J."/>
            <person name="Beiko R.G."/>
            <person name="Coutinho P."/>
            <person name="Dacks J.B."/>
            <person name="Durnford D.G."/>
            <person name="Fast N.M."/>
            <person name="Green B.R."/>
            <person name="Grisdale C."/>
            <person name="Hempe F."/>
            <person name="Henrissat B."/>
            <person name="Hoppner M.P."/>
            <person name="Ishida K.-I."/>
            <person name="Kim E."/>
            <person name="Koreny L."/>
            <person name="Kroth P.G."/>
            <person name="Liu Y."/>
            <person name="Malik S.-B."/>
            <person name="Maier U.G."/>
            <person name="McRose D."/>
            <person name="Mock T."/>
            <person name="Neilson J.A."/>
            <person name="Onodera N.T."/>
            <person name="Poole A.M."/>
            <person name="Pritham E.J."/>
            <person name="Richards T.A."/>
            <person name="Rocap G."/>
            <person name="Roy S.W."/>
            <person name="Sarai C."/>
            <person name="Schaack S."/>
            <person name="Shirato S."/>
            <person name="Slamovits C.H."/>
            <person name="Spencer D.F."/>
            <person name="Suzuki S."/>
            <person name="Worden A.Z."/>
            <person name="Zauner S."/>
            <person name="Barry K."/>
            <person name="Bell C."/>
            <person name="Bharti A.K."/>
            <person name="Crow J.A."/>
            <person name="Grimwood J."/>
            <person name="Kramer R."/>
            <person name="Lindquist E."/>
            <person name="Lucas S."/>
            <person name="Salamov A."/>
            <person name="McFadden G.I."/>
            <person name="Lane C.E."/>
            <person name="Keeling P.J."/>
            <person name="Gray M.W."/>
            <person name="Grigoriev I.V."/>
            <person name="Archibald J.M."/>
        </authorList>
    </citation>
    <scope>NUCLEOTIDE SEQUENCE</scope>
    <source>
        <strain evidence="3">CCMP2712</strain>
    </source>
</reference>
<dbReference type="EMBL" id="JH992973">
    <property type="protein sequence ID" value="EKX52360.1"/>
    <property type="molecule type" value="Genomic_DNA"/>
</dbReference>